<evidence type="ECO:0000256" key="3">
    <source>
        <dbReference type="ARBA" id="ARBA00004744"/>
    </source>
</evidence>
<evidence type="ECO:0000313" key="14">
    <source>
        <dbReference type="Proteomes" id="UP000588186"/>
    </source>
</evidence>
<accession>A0A6V7RM93</accession>
<organism evidence="13 14">
    <name type="scientific">Phocicoccus pinnipedialis</name>
    <dbReference type="NCBI Taxonomy" id="110845"/>
    <lineage>
        <taxon>Bacteria</taxon>
        <taxon>Bacillati</taxon>
        <taxon>Bacillota</taxon>
        <taxon>Bacilli</taxon>
        <taxon>Bacillales</taxon>
        <taxon>Salinicoccaceae</taxon>
        <taxon>Phocicoccus</taxon>
    </lineage>
</organism>
<dbReference type="AlphaFoldDB" id="A0A6V7RM93"/>
<dbReference type="RefSeq" id="WP_186078294.1">
    <property type="nucleotide sequence ID" value="NZ_CAJEWB010000011.1"/>
</dbReference>
<name>A0A6V7RM93_9BACL</name>
<evidence type="ECO:0000256" key="7">
    <source>
        <dbReference type="ARBA" id="ARBA00022630"/>
    </source>
</evidence>
<gene>
    <name evidence="13" type="primary">hemY</name>
    <name evidence="13" type="ORF">JEOPIN946_01531</name>
</gene>
<dbReference type="GO" id="GO:0006783">
    <property type="term" value="P:heme biosynthetic process"/>
    <property type="evidence" value="ECO:0007669"/>
    <property type="project" value="UniProtKB-UniRule"/>
</dbReference>
<dbReference type="SUPFAM" id="SSF54373">
    <property type="entry name" value="FAD-linked reductases, C-terminal domain"/>
    <property type="match status" value="1"/>
</dbReference>
<evidence type="ECO:0000256" key="8">
    <source>
        <dbReference type="ARBA" id="ARBA00022827"/>
    </source>
</evidence>
<dbReference type="Proteomes" id="UP000588186">
    <property type="component" value="Unassembled WGS sequence"/>
</dbReference>
<sequence length="467" mass="52257">MKKVAIVGAGITGLSAAYYLSKAGASVDVFEASDHIGGKIKTYRKDGYVIELGPESYISRKQSLTDLAKEIGMESHLVRNETGQAYIYTKRGLTKVPKGTMLGVPTTLTSFLKTDLLSPLGKARGLIDYVRPPVKMNRDLSAGQFFRKRLGNEITENMIQPLLSGVYSTDIDEMSLMSTYPFFKTQEEKYRSLIKGMFHQTSSGKTGESKKQLNNKQGMFFQFKGGLESFIDRLVFSAKAAGAIIEKESPVKRIEPVENGYRVTVNGKTELYDEVIVTTMHHAYKNFLDIKELEYFKHMKSTTVANIVMAFNQSQVRNNLDGTGFVISRNAGTSITACTWTNKKWAHSTPEGKALLRLYIGKPNDRELNRLINKGTDAEIIRRARNDLDKIMNIEGEPEFSIVTRMPNSAPNYLVGHKDIIDSIHDEIDKNYKGLHIIGAPHYAVGLPDCVKTAKVTADKIMRVHEY</sequence>
<keyword evidence="9 11" id="KW-0560">Oxidoreductase</keyword>
<dbReference type="InterPro" id="IPR004572">
    <property type="entry name" value="Protoporphyrinogen_oxidase"/>
</dbReference>
<keyword evidence="14" id="KW-1185">Reference proteome</keyword>
<evidence type="ECO:0000256" key="10">
    <source>
        <dbReference type="ARBA" id="ARBA00023133"/>
    </source>
</evidence>
<dbReference type="InterPro" id="IPR036188">
    <property type="entry name" value="FAD/NAD-bd_sf"/>
</dbReference>
<evidence type="ECO:0000259" key="12">
    <source>
        <dbReference type="Pfam" id="PF01593"/>
    </source>
</evidence>
<keyword evidence="7 11" id="KW-0285">Flavoprotein</keyword>
<dbReference type="InterPro" id="IPR050464">
    <property type="entry name" value="Zeta_carotene_desat/Oxidored"/>
</dbReference>
<keyword evidence="8 11" id="KW-0274">FAD</keyword>
<dbReference type="NCBIfam" id="TIGR00562">
    <property type="entry name" value="proto_IX_ox"/>
    <property type="match status" value="1"/>
</dbReference>
<dbReference type="EMBL" id="CAJEWB010000011">
    <property type="protein sequence ID" value="CAD2079089.1"/>
    <property type="molecule type" value="Genomic_DNA"/>
</dbReference>
<comment type="catalytic activity">
    <reaction evidence="1">
        <text>coproporphyrinogen III + 3 O2 = coproporphyrin III + 3 H2O2</text>
        <dbReference type="Rhea" id="RHEA:43436"/>
        <dbReference type="ChEBI" id="CHEBI:15379"/>
        <dbReference type="ChEBI" id="CHEBI:16240"/>
        <dbReference type="ChEBI" id="CHEBI:57309"/>
        <dbReference type="ChEBI" id="CHEBI:131725"/>
        <dbReference type="EC" id="1.3.3.15"/>
    </reaction>
    <physiologicalReaction direction="left-to-right" evidence="1">
        <dbReference type="Rhea" id="RHEA:43437"/>
    </physiologicalReaction>
</comment>
<evidence type="ECO:0000256" key="5">
    <source>
        <dbReference type="ARBA" id="ARBA00012402"/>
    </source>
</evidence>
<dbReference type="GO" id="GO:0004729">
    <property type="term" value="F:oxygen-dependent protoporphyrinogen oxidase activity"/>
    <property type="evidence" value="ECO:0007669"/>
    <property type="project" value="UniProtKB-UniRule"/>
</dbReference>
<dbReference type="InterPro" id="IPR002937">
    <property type="entry name" value="Amino_oxidase"/>
</dbReference>
<dbReference type="EC" id="1.3.3.15" evidence="5 11"/>
<keyword evidence="10 11" id="KW-0350">Heme biosynthesis</keyword>
<comment type="similarity">
    <text evidence="4 11">Belongs to the protoporphyrinogen/coproporphyrinogen oxidase family. Coproporphyrinogen III oxidase subfamily.</text>
</comment>
<evidence type="ECO:0000256" key="1">
    <source>
        <dbReference type="ARBA" id="ARBA00001755"/>
    </source>
</evidence>
<comment type="subcellular location">
    <subcellularLocation>
        <location evidence="11">Cytoplasm</location>
    </subcellularLocation>
</comment>
<evidence type="ECO:0000256" key="4">
    <source>
        <dbReference type="ARBA" id="ARBA00008310"/>
    </source>
</evidence>
<dbReference type="Gene3D" id="3.50.50.60">
    <property type="entry name" value="FAD/NAD(P)-binding domain"/>
    <property type="match status" value="1"/>
</dbReference>
<dbReference type="NCBIfam" id="NF008845">
    <property type="entry name" value="PRK11883.1-5"/>
    <property type="match status" value="1"/>
</dbReference>
<comment type="cofactor">
    <cofactor evidence="2 11">
        <name>FAD</name>
        <dbReference type="ChEBI" id="CHEBI:57692"/>
    </cofactor>
</comment>
<dbReference type="UniPathway" id="UPA00252"/>
<keyword evidence="11" id="KW-0963">Cytoplasm</keyword>
<dbReference type="Pfam" id="PF01593">
    <property type="entry name" value="Amino_oxidase"/>
    <property type="match status" value="1"/>
</dbReference>
<dbReference type="PANTHER" id="PTHR42923:SF3">
    <property type="entry name" value="PROTOPORPHYRINOGEN OXIDASE"/>
    <property type="match status" value="1"/>
</dbReference>
<evidence type="ECO:0000256" key="2">
    <source>
        <dbReference type="ARBA" id="ARBA00001974"/>
    </source>
</evidence>
<dbReference type="GO" id="GO:0005737">
    <property type="term" value="C:cytoplasm"/>
    <property type="evidence" value="ECO:0007669"/>
    <property type="project" value="UniProtKB-SubCell"/>
</dbReference>
<comment type="function">
    <text evidence="11">Involved in coproporphyrin-dependent heme b biosynthesis. Catalyzes the oxidation of coproporphyrinogen III to coproporphyrin III.</text>
</comment>
<comment type="caution">
    <text evidence="13">The sequence shown here is derived from an EMBL/GenBank/DDBJ whole genome shotgun (WGS) entry which is preliminary data.</text>
</comment>
<evidence type="ECO:0000256" key="11">
    <source>
        <dbReference type="RuleBase" id="RU364052"/>
    </source>
</evidence>
<evidence type="ECO:0000256" key="6">
    <source>
        <dbReference type="ARBA" id="ARBA00019046"/>
    </source>
</evidence>
<proteinExistence type="inferred from homology"/>
<dbReference type="Gene3D" id="1.10.3110.10">
    <property type="entry name" value="protoporphyrinogen ix oxidase, domain 3"/>
    <property type="match status" value="1"/>
</dbReference>
<evidence type="ECO:0000256" key="9">
    <source>
        <dbReference type="ARBA" id="ARBA00023002"/>
    </source>
</evidence>
<dbReference type="Gene3D" id="3.90.660.20">
    <property type="entry name" value="Protoporphyrinogen oxidase, mitochondrial, domain 2"/>
    <property type="match status" value="1"/>
</dbReference>
<reference evidence="13 14" key="1">
    <citation type="submission" date="2020-07" db="EMBL/GenBank/DDBJ databases">
        <authorList>
            <person name="Criscuolo A."/>
        </authorList>
    </citation>
    <scope>NUCLEOTIDE SEQUENCE [LARGE SCALE GENOMIC DNA]</scope>
    <source>
        <strain evidence="13">CIP107946</strain>
    </source>
</reference>
<dbReference type="PRINTS" id="PR00419">
    <property type="entry name" value="ADXRDTASE"/>
</dbReference>
<feature type="domain" description="Amine oxidase" evidence="12">
    <location>
        <begin position="11"/>
        <end position="461"/>
    </location>
</feature>
<comment type="pathway">
    <text evidence="3 11">Porphyrin-containing compound metabolism; protoheme biosynthesis.</text>
</comment>
<evidence type="ECO:0000313" key="13">
    <source>
        <dbReference type="EMBL" id="CAD2079089.1"/>
    </source>
</evidence>
<dbReference type="PANTHER" id="PTHR42923">
    <property type="entry name" value="PROTOPORPHYRINOGEN OXIDASE"/>
    <property type="match status" value="1"/>
</dbReference>
<dbReference type="SUPFAM" id="SSF51905">
    <property type="entry name" value="FAD/NAD(P)-binding domain"/>
    <property type="match status" value="1"/>
</dbReference>
<protein>
    <recommendedName>
        <fullName evidence="6 11">Coproporphyrinogen III oxidase</fullName>
        <ecNumber evidence="5 11">1.3.3.15</ecNumber>
    </recommendedName>
</protein>